<dbReference type="Gene3D" id="3.40.50.150">
    <property type="entry name" value="Vaccinia Virus protein VP39"/>
    <property type="match status" value="1"/>
</dbReference>
<dbReference type="Pfam" id="PF13847">
    <property type="entry name" value="Methyltransf_31"/>
    <property type="match status" value="1"/>
</dbReference>
<evidence type="ECO:0000256" key="7">
    <source>
        <dbReference type="ARBA" id="ARBA00047943"/>
    </source>
</evidence>
<evidence type="ECO:0000256" key="2">
    <source>
        <dbReference type="ARBA" id="ARBA00022691"/>
    </source>
</evidence>
<proteinExistence type="inferred from homology"/>
<evidence type="ECO:0000259" key="9">
    <source>
        <dbReference type="Pfam" id="PF13847"/>
    </source>
</evidence>
<evidence type="ECO:0000256" key="1">
    <source>
        <dbReference type="ARBA" id="ARBA00022679"/>
    </source>
</evidence>
<dbReference type="RefSeq" id="WP_344157865.1">
    <property type="nucleotide sequence ID" value="NZ_BAAAQR010000018.1"/>
</dbReference>
<evidence type="ECO:0000313" key="11">
    <source>
        <dbReference type="Proteomes" id="UP001501771"/>
    </source>
</evidence>
<protein>
    <recommendedName>
        <fullName evidence="5">Arsenite methyltransferase</fullName>
        <ecNumber evidence="4">2.1.1.137</ecNumber>
    </recommendedName>
</protein>
<dbReference type="EMBL" id="BAAAQR010000018">
    <property type="protein sequence ID" value="GAA2156061.1"/>
    <property type="molecule type" value="Genomic_DNA"/>
</dbReference>
<gene>
    <name evidence="10" type="ORF">GCM10009844_43940</name>
</gene>
<accession>A0ABN3A8D4</accession>
<evidence type="ECO:0000256" key="8">
    <source>
        <dbReference type="ARBA" id="ARBA00048428"/>
    </source>
</evidence>
<comment type="catalytic activity">
    <reaction evidence="8">
        <text>arsenic triglutathione + 3 [thioredoxin]-dithiol + 3 S-adenosyl-L-methionine = trimethylarsine + 3 [thioredoxin]-disulfide + 3 glutathione + 3 S-adenosyl-L-homocysteine + 3 H(+)</text>
        <dbReference type="Rhea" id="RHEA:69432"/>
        <dbReference type="Rhea" id="RHEA-COMP:10698"/>
        <dbReference type="Rhea" id="RHEA-COMP:10700"/>
        <dbReference type="ChEBI" id="CHEBI:15378"/>
        <dbReference type="ChEBI" id="CHEBI:27130"/>
        <dbReference type="ChEBI" id="CHEBI:29950"/>
        <dbReference type="ChEBI" id="CHEBI:50058"/>
        <dbReference type="ChEBI" id="CHEBI:57856"/>
        <dbReference type="ChEBI" id="CHEBI:57925"/>
        <dbReference type="ChEBI" id="CHEBI:59789"/>
        <dbReference type="ChEBI" id="CHEBI:183640"/>
        <dbReference type="EC" id="2.1.1.137"/>
    </reaction>
</comment>
<keyword evidence="1" id="KW-0808">Transferase</keyword>
<evidence type="ECO:0000256" key="5">
    <source>
        <dbReference type="ARBA" id="ARBA00034545"/>
    </source>
</evidence>
<evidence type="ECO:0000256" key="6">
    <source>
        <dbReference type="ARBA" id="ARBA00047941"/>
    </source>
</evidence>
<dbReference type="InterPro" id="IPR025714">
    <property type="entry name" value="Methyltranfer_dom"/>
</dbReference>
<comment type="catalytic activity">
    <reaction evidence="6">
        <text>arsenic triglutathione + [thioredoxin]-dithiol + S-adenosyl-L-methionine + 2 H2O = methylarsonous acid + [thioredoxin]-disulfide + 3 glutathione + S-adenosyl-L-homocysteine + H(+)</text>
        <dbReference type="Rhea" id="RHEA:69460"/>
        <dbReference type="Rhea" id="RHEA-COMP:10698"/>
        <dbReference type="Rhea" id="RHEA-COMP:10700"/>
        <dbReference type="ChEBI" id="CHEBI:15377"/>
        <dbReference type="ChEBI" id="CHEBI:15378"/>
        <dbReference type="ChEBI" id="CHEBI:17826"/>
        <dbReference type="ChEBI" id="CHEBI:29950"/>
        <dbReference type="ChEBI" id="CHEBI:50058"/>
        <dbReference type="ChEBI" id="CHEBI:57856"/>
        <dbReference type="ChEBI" id="CHEBI:57925"/>
        <dbReference type="ChEBI" id="CHEBI:59789"/>
        <dbReference type="ChEBI" id="CHEBI:183640"/>
        <dbReference type="EC" id="2.1.1.137"/>
    </reaction>
</comment>
<organism evidence="10 11">
    <name type="scientific">Nocardioides koreensis</name>
    <dbReference type="NCBI Taxonomy" id="433651"/>
    <lineage>
        <taxon>Bacteria</taxon>
        <taxon>Bacillati</taxon>
        <taxon>Actinomycetota</taxon>
        <taxon>Actinomycetes</taxon>
        <taxon>Propionibacteriales</taxon>
        <taxon>Nocardioidaceae</taxon>
        <taxon>Nocardioides</taxon>
    </lineage>
</organism>
<dbReference type="InterPro" id="IPR026669">
    <property type="entry name" value="Arsenite_MeTrfase-like"/>
</dbReference>
<dbReference type="SUPFAM" id="SSF53335">
    <property type="entry name" value="S-adenosyl-L-methionine-dependent methyltransferases"/>
    <property type="match status" value="1"/>
</dbReference>
<keyword evidence="2" id="KW-0949">S-adenosyl-L-methionine</keyword>
<sequence length="508" mass="54567">MRSPAALTTAIEPDMGEAAWPDHEYVRGWGVFGLPFDSGHVLALRVFPQSSFGPYRTLWHRDPEGRWSIHADARRVEHACPRYYGPACDNVAAARIDLEWTGPRTLHVTLDQPALDWTVSAERSLLMGFLNPLSAAMPLFSWRLPALVRGRERLAQALGMGRLQMSGTMPSGHHGLLMPQRMYLVSQSSAALDGVDLGRPSRPRENPTIGGVPLPARGVLAIGQAMWRISDPDEFDSARRQAKGQQREERVMTDGRTLDRSDLESRVKLMYEQVALAPEAPFHFETGRGLAERLGYPVADLDAVPAPAIDSFAGVGYFLDLAEIGPGARVLDLGSGSGMDSFLAANASGPTGSVIGVDMTTAQLAKASGLADAAGFDQIEFREGYIEDVPVEDGTVDCVISNGVINLSPDKPAVFRAAAAALRPGGRLAIADIVSARQLPQGVTCDASLWAACIGGAAQRDEYLGAIRDAGFEVVVVRDNDYRFISDRALGATTAYGVTSVSVLATKR</sequence>
<reference evidence="10 11" key="1">
    <citation type="journal article" date="2019" name="Int. J. Syst. Evol. Microbiol.">
        <title>The Global Catalogue of Microorganisms (GCM) 10K type strain sequencing project: providing services to taxonomists for standard genome sequencing and annotation.</title>
        <authorList>
            <consortium name="The Broad Institute Genomics Platform"/>
            <consortium name="The Broad Institute Genome Sequencing Center for Infectious Disease"/>
            <person name="Wu L."/>
            <person name="Ma J."/>
        </authorList>
    </citation>
    <scope>NUCLEOTIDE SEQUENCE [LARGE SCALE GENOMIC DNA]</scope>
    <source>
        <strain evidence="10 11">JCM 16022</strain>
    </source>
</reference>
<evidence type="ECO:0000256" key="3">
    <source>
        <dbReference type="ARBA" id="ARBA00034487"/>
    </source>
</evidence>
<dbReference type="Proteomes" id="UP001501771">
    <property type="component" value="Unassembled WGS sequence"/>
</dbReference>
<dbReference type="PANTHER" id="PTHR43675">
    <property type="entry name" value="ARSENITE METHYLTRANSFERASE"/>
    <property type="match status" value="1"/>
</dbReference>
<dbReference type="PANTHER" id="PTHR43675:SF8">
    <property type="entry name" value="ARSENITE METHYLTRANSFERASE"/>
    <property type="match status" value="1"/>
</dbReference>
<feature type="domain" description="Methyltransferase" evidence="9">
    <location>
        <begin position="326"/>
        <end position="470"/>
    </location>
</feature>
<dbReference type="EC" id="2.1.1.137" evidence="4"/>
<dbReference type="CDD" id="cd02440">
    <property type="entry name" value="AdoMet_MTases"/>
    <property type="match status" value="1"/>
</dbReference>
<comment type="caution">
    <text evidence="10">The sequence shown here is derived from an EMBL/GenBank/DDBJ whole genome shotgun (WGS) entry which is preliminary data.</text>
</comment>
<comment type="catalytic activity">
    <reaction evidence="7">
        <text>arsenic triglutathione + 2 [thioredoxin]-dithiol + 2 S-adenosyl-L-methionine + H2O = dimethylarsinous acid + 2 [thioredoxin]-disulfide + 3 glutathione + 2 S-adenosyl-L-homocysteine + 2 H(+)</text>
        <dbReference type="Rhea" id="RHEA:69464"/>
        <dbReference type="Rhea" id="RHEA-COMP:10698"/>
        <dbReference type="Rhea" id="RHEA-COMP:10700"/>
        <dbReference type="ChEBI" id="CHEBI:15377"/>
        <dbReference type="ChEBI" id="CHEBI:15378"/>
        <dbReference type="ChEBI" id="CHEBI:23808"/>
        <dbReference type="ChEBI" id="CHEBI:29950"/>
        <dbReference type="ChEBI" id="CHEBI:50058"/>
        <dbReference type="ChEBI" id="CHEBI:57856"/>
        <dbReference type="ChEBI" id="CHEBI:57925"/>
        <dbReference type="ChEBI" id="CHEBI:59789"/>
        <dbReference type="ChEBI" id="CHEBI:183640"/>
        <dbReference type="EC" id="2.1.1.137"/>
    </reaction>
</comment>
<keyword evidence="11" id="KW-1185">Reference proteome</keyword>
<name>A0ABN3A8D4_9ACTN</name>
<evidence type="ECO:0000256" key="4">
    <source>
        <dbReference type="ARBA" id="ARBA00034521"/>
    </source>
</evidence>
<comment type="similarity">
    <text evidence="3">Belongs to the methyltransferase superfamily. Arsenite methyltransferase family.</text>
</comment>
<dbReference type="InterPro" id="IPR029063">
    <property type="entry name" value="SAM-dependent_MTases_sf"/>
</dbReference>
<evidence type="ECO:0000313" key="10">
    <source>
        <dbReference type="EMBL" id="GAA2156061.1"/>
    </source>
</evidence>